<feature type="domain" description="Glycosyltransferase 2-like" evidence="5">
    <location>
        <begin position="11"/>
        <end position="174"/>
    </location>
</feature>
<evidence type="ECO:0000256" key="1">
    <source>
        <dbReference type="ARBA" id="ARBA00004776"/>
    </source>
</evidence>
<dbReference type="Pfam" id="PF00535">
    <property type="entry name" value="Glycos_transf_2"/>
    <property type="match status" value="1"/>
</dbReference>
<dbReference type="SUPFAM" id="SSF53448">
    <property type="entry name" value="Nucleotide-diphospho-sugar transferases"/>
    <property type="match status" value="1"/>
</dbReference>
<dbReference type="InterPro" id="IPR001173">
    <property type="entry name" value="Glyco_trans_2-like"/>
</dbReference>
<evidence type="ECO:0000313" key="6">
    <source>
        <dbReference type="EMBL" id="MCE5170157.1"/>
    </source>
</evidence>
<keyword evidence="4" id="KW-0808">Transferase</keyword>
<accession>A0ABS8YGE2</accession>
<evidence type="ECO:0000259" key="5">
    <source>
        <dbReference type="Pfam" id="PF00535"/>
    </source>
</evidence>
<dbReference type="EMBL" id="JAJNBZ010000008">
    <property type="protein sequence ID" value="MCE5170157.1"/>
    <property type="molecule type" value="Genomic_DNA"/>
</dbReference>
<dbReference type="PANTHER" id="PTHR43179:SF12">
    <property type="entry name" value="GALACTOFURANOSYLTRANSFERASE GLFT2"/>
    <property type="match status" value="1"/>
</dbReference>
<protein>
    <submittedName>
        <fullName evidence="6">Glycosyltransferase family 2 protein</fullName>
    </submittedName>
</protein>
<organism evidence="6 7">
    <name type="scientific">Paenibacillus profundus</name>
    <dbReference type="NCBI Taxonomy" id="1173085"/>
    <lineage>
        <taxon>Bacteria</taxon>
        <taxon>Bacillati</taxon>
        <taxon>Bacillota</taxon>
        <taxon>Bacilli</taxon>
        <taxon>Bacillales</taxon>
        <taxon>Paenibacillaceae</taxon>
        <taxon>Paenibacillus</taxon>
    </lineage>
</organism>
<name>A0ABS8YGE2_9BACL</name>
<gene>
    <name evidence="6" type="ORF">LQV63_12635</name>
</gene>
<comment type="pathway">
    <text evidence="1">Cell wall biogenesis; cell wall polysaccharide biosynthesis.</text>
</comment>
<keyword evidence="7" id="KW-1185">Reference proteome</keyword>
<reference evidence="6 7" key="1">
    <citation type="submission" date="2021-11" db="EMBL/GenBank/DDBJ databases">
        <title>Draft genome sequence of Paenibacillus profundus YoMME, a new Gram-positive bacteria with exoelectrogenic properties.</title>
        <authorList>
            <person name="Hubenova Y."/>
            <person name="Hubenova E."/>
            <person name="Manasiev Y."/>
            <person name="Peykov S."/>
            <person name="Mitov M."/>
        </authorList>
    </citation>
    <scope>NUCLEOTIDE SEQUENCE [LARGE SCALE GENOMIC DNA]</scope>
    <source>
        <strain evidence="6 7">YoMME</strain>
    </source>
</reference>
<dbReference type="PANTHER" id="PTHR43179">
    <property type="entry name" value="RHAMNOSYLTRANSFERASE WBBL"/>
    <property type="match status" value="1"/>
</dbReference>
<dbReference type="Gene3D" id="3.90.550.10">
    <property type="entry name" value="Spore Coat Polysaccharide Biosynthesis Protein SpsA, Chain A"/>
    <property type="match status" value="1"/>
</dbReference>
<evidence type="ECO:0000256" key="2">
    <source>
        <dbReference type="ARBA" id="ARBA00006739"/>
    </source>
</evidence>
<comment type="caution">
    <text evidence="6">The sequence shown here is derived from an EMBL/GenBank/DDBJ whole genome shotgun (WGS) entry which is preliminary data.</text>
</comment>
<dbReference type="InterPro" id="IPR029044">
    <property type="entry name" value="Nucleotide-diphossugar_trans"/>
</dbReference>
<dbReference type="RefSeq" id="WP_233696964.1">
    <property type="nucleotide sequence ID" value="NZ_JAJNBZ010000008.1"/>
</dbReference>
<evidence type="ECO:0000256" key="4">
    <source>
        <dbReference type="ARBA" id="ARBA00022679"/>
    </source>
</evidence>
<keyword evidence="3" id="KW-0328">Glycosyltransferase</keyword>
<evidence type="ECO:0000256" key="3">
    <source>
        <dbReference type="ARBA" id="ARBA00022676"/>
    </source>
</evidence>
<evidence type="ECO:0000313" key="7">
    <source>
        <dbReference type="Proteomes" id="UP001199916"/>
    </source>
</evidence>
<comment type="similarity">
    <text evidence="2">Belongs to the glycosyltransferase 2 family.</text>
</comment>
<sequence>MTAPYRSQMTSIIIPTHNRLALLRECVEAIQEHTAVPYEIIIVDNGSTDGTIDFCLQQSLTFVSLPDNRGFPAACNRGLQIASGEQLLLLNNDVVVSYRWLDNLLDALYETDVIGIVGPTTNYASGKQQVSYPYDDIQQFHRLTRSVNAPDPAKRQRVQRIVGLCFLFKRQLLHTVGLFDERFSPGHYEDDDYCYRARLQGYELTLCGDVLVHHYGSASFRDHGEQALKELIGRNYDRFVEKWNLNPHLFM</sequence>
<proteinExistence type="inferred from homology"/>
<dbReference type="CDD" id="cd04186">
    <property type="entry name" value="GT_2_like_c"/>
    <property type="match status" value="1"/>
</dbReference>
<dbReference type="Proteomes" id="UP001199916">
    <property type="component" value="Unassembled WGS sequence"/>
</dbReference>